<keyword evidence="4 7" id="KW-0573">Peptidoglycan synthesis</keyword>
<keyword evidence="7" id="KW-0963">Cytoplasm</keyword>
<dbReference type="SUPFAM" id="SSF53244">
    <property type="entry name" value="MurD-like peptide ligases, peptide-binding domain"/>
    <property type="match status" value="1"/>
</dbReference>
<evidence type="ECO:0000259" key="10">
    <source>
        <dbReference type="Pfam" id="PF02875"/>
    </source>
</evidence>
<evidence type="ECO:0000256" key="6">
    <source>
        <dbReference type="ARBA" id="ARBA00023316"/>
    </source>
</evidence>
<dbReference type="Gene3D" id="3.40.1390.10">
    <property type="entry name" value="MurE/MurF, N-terminal domain"/>
    <property type="match status" value="1"/>
</dbReference>
<dbReference type="SUPFAM" id="SSF63418">
    <property type="entry name" value="MurE/MurF N-terminal domain"/>
    <property type="match status" value="1"/>
</dbReference>
<comment type="cofactor">
    <cofactor evidence="7">
        <name>Mg(2+)</name>
        <dbReference type="ChEBI" id="CHEBI:18420"/>
    </cofactor>
</comment>
<keyword evidence="3 7" id="KW-0133">Cell shape</keyword>
<dbReference type="SUPFAM" id="SSF53623">
    <property type="entry name" value="MurD-like peptide ligases, catalytic domain"/>
    <property type="match status" value="1"/>
</dbReference>
<comment type="PTM">
    <text evidence="7">Carboxylation is probably crucial for Mg(2+) binding and, consequently, for the gamma-phosphate positioning of ATP.</text>
</comment>
<feature type="binding site" evidence="7">
    <location>
        <begin position="116"/>
        <end position="122"/>
    </location>
    <ligand>
        <name>ATP</name>
        <dbReference type="ChEBI" id="CHEBI:30616"/>
    </ligand>
</feature>
<dbReference type="InterPro" id="IPR000713">
    <property type="entry name" value="Mur_ligase_N"/>
</dbReference>
<evidence type="ECO:0000313" key="13">
    <source>
        <dbReference type="Proteomes" id="UP000731465"/>
    </source>
</evidence>
<dbReference type="RefSeq" id="WP_219937332.1">
    <property type="nucleotide sequence ID" value="NZ_JAGFNY010000010.1"/>
</dbReference>
<comment type="caution">
    <text evidence="12">The sequence shown here is derived from an EMBL/GenBank/DDBJ whole genome shotgun (WGS) entry which is preliminary data.</text>
</comment>
<feature type="binding site" evidence="7">
    <location>
        <position position="471"/>
    </location>
    <ligand>
        <name>meso-2,6-diaminopimelate</name>
        <dbReference type="ChEBI" id="CHEBI:57791"/>
    </ligand>
</feature>
<dbReference type="InterPro" id="IPR013221">
    <property type="entry name" value="Mur_ligase_cen"/>
</dbReference>
<dbReference type="PANTHER" id="PTHR23135:SF4">
    <property type="entry name" value="UDP-N-ACETYLMURAMOYL-L-ALANYL-D-GLUTAMATE--2,6-DIAMINOPIMELATE LIGASE MURE HOMOLOG, CHLOROPLASTIC"/>
    <property type="match status" value="1"/>
</dbReference>
<feature type="binding site" evidence="7">
    <location>
        <position position="194"/>
    </location>
    <ligand>
        <name>UDP-N-acetyl-alpha-D-muramoyl-L-alanyl-D-glutamate</name>
        <dbReference type="ChEBI" id="CHEBI:83900"/>
    </ligand>
</feature>
<evidence type="ECO:0000256" key="7">
    <source>
        <dbReference type="HAMAP-Rule" id="MF_00208"/>
    </source>
</evidence>
<feature type="binding site" evidence="7">
    <location>
        <position position="475"/>
    </location>
    <ligand>
        <name>meso-2,6-diaminopimelate</name>
        <dbReference type="ChEBI" id="CHEBI:57791"/>
    </ligand>
</feature>
<feature type="binding site" evidence="7">
    <location>
        <position position="31"/>
    </location>
    <ligand>
        <name>UDP-N-acetyl-alpha-D-muramoyl-L-alanyl-D-glutamate</name>
        <dbReference type="ChEBI" id="CHEBI:83900"/>
    </ligand>
</feature>
<dbReference type="Gene3D" id="3.90.190.20">
    <property type="entry name" value="Mur ligase, C-terminal domain"/>
    <property type="match status" value="1"/>
</dbReference>
<dbReference type="InterPro" id="IPR036615">
    <property type="entry name" value="Mur_ligase_C_dom_sf"/>
</dbReference>
<dbReference type="GO" id="GO:0008765">
    <property type="term" value="F:UDP-N-acetylmuramoylalanyl-D-glutamate-2,6-diaminopimelate ligase activity"/>
    <property type="evidence" value="ECO:0007669"/>
    <property type="project" value="UniProtKB-EC"/>
</dbReference>
<evidence type="ECO:0000256" key="8">
    <source>
        <dbReference type="RuleBase" id="RU004135"/>
    </source>
</evidence>
<dbReference type="HAMAP" id="MF_00208">
    <property type="entry name" value="MurE"/>
    <property type="match status" value="1"/>
</dbReference>
<dbReference type="PANTHER" id="PTHR23135">
    <property type="entry name" value="MUR LIGASE FAMILY MEMBER"/>
    <property type="match status" value="1"/>
</dbReference>
<evidence type="ECO:0000256" key="1">
    <source>
        <dbReference type="ARBA" id="ARBA00005898"/>
    </source>
</evidence>
<dbReference type="InterPro" id="IPR035911">
    <property type="entry name" value="MurE/MurF_N"/>
</dbReference>
<keyword evidence="2 7" id="KW-0132">Cell division</keyword>
<feature type="modified residue" description="N6-carboxylysine" evidence="7">
    <location>
        <position position="226"/>
    </location>
</feature>
<feature type="binding site" evidence="7">
    <location>
        <position position="396"/>
    </location>
    <ligand>
        <name>meso-2,6-diaminopimelate</name>
        <dbReference type="ChEBI" id="CHEBI:57791"/>
    </ligand>
</feature>
<evidence type="ECO:0000256" key="2">
    <source>
        <dbReference type="ARBA" id="ARBA00022618"/>
    </source>
</evidence>
<dbReference type="InterPro" id="IPR036565">
    <property type="entry name" value="Mur-like_cat_sf"/>
</dbReference>
<accession>A0ABS7DFY0</accession>
<comment type="pathway">
    <text evidence="7 8">Cell wall biogenesis; peptidoglycan biosynthesis.</text>
</comment>
<keyword evidence="7" id="KW-0067">ATP-binding</keyword>
<feature type="domain" description="Mur ligase C-terminal" evidence="10">
    <location>
        <begin position="346"/>
        <end position="473"/>
    </location>
</feature>
<feature type="domain" description="Mur ligase N-terminal catalytic" evidence="9">
    <location>
        <begin position="25"/>
        <end position="70"/>
    </location>
</feature>
<keyword evidence="7 12" id="KW-0436">Ligase</keyword>
<dbReference type="EMBL" id="JAGFNY010000010">
    <property type="protein sequence ID" value="MBW7570113.1"/>
    <property type="molecule type" value="Genomic_DNA"/>
</dbReference>
<evidence type="ECO:0000259" key="11">
    <source>
        <dbReference type="Pfam" id="PF08245"/>
    </source>
</evidence>
<dbReference type="Gene3D" id="3.40.1190.10">
    <property type="entry name" value="Mur-like, catalytic domain"/>
    <property type="match status" value="1"/>
</dbReference>
<evidence type="ECO:0000313" key="12">
    <source>
        <dbReference type="EMBL" id="MBW7570113.1"/>
    </source>
</evidence>
<feature type="binding site" evidence="7">
    <location>
        <position position="186"/>
    </location>
    <ligand>
        <name>UDP-N-acetyl-alpha-D-muramoyl-L-alanyl-D-glutamate</name>
        <dbReference type="ChEBI" id="CHEBI:83900"/>
    </ligand>
</feature>
<reference evidence="12 13" key="1">
    <citation type="submission" date="2021-03" db="EMBL/GenBank/DDBJ databases">
        <title>Succinivibrio sp. nov. isolated from feces of cow.</title>
        <authorList>
            <person name="Choi J.-Y."/>
        </authorList>
    </citation>
    <scope>NUCLEOTIDE SEQUENCE [LARGE SCALE GENOMIC DNA]</scope>
    <source>
        <strain evidence="12 13">AGMB01872</strain>
    </source>
</reference>
<keyword evidence="7" id="KW-0547">Nucleotide-binding</keyword>
<keyword evidence="6 7" id="KW-0961">Cell wall biogenesis/degradation</keyword>
<feature type="domain" description="Mur ligase central" evidence="11">
    <location>
        <begin position="114"/>
        <end position="323"/>
    </location>
</feature>
<comment type="catalytic activity">
    <reaction evidence="7">
        <text>UDP-N-acetyl-alpha-D-muramoyl-L-alanyl-D-glutamate + meso-2,6-diaminopimelate + ATP = UDP-N-acetyl-alpha-D-muramoyl-L-alanyl-gamma-D-glutamyl-meso-2,6-diaminopimelate + ADP + phosphate + H(+)</text>
        <dbReference type="Rhea" id="RHEA:23676"/>
        <dbReference type="ChEBI" id="CHEBI:15378"/>
        <dbReference type="ChEBI" id="CHEBI:30616"/>
        <dbReference type="ChEBI" id="CHEBI:43474"/>
        <dbReference type="ChEBI" id="CHEBI:57791"/>
        <dbReference type="ChEBI" id="CHEBI:83900"/>
        <dbReference type="ChEBI" id="CHEBI:83905"/>
        <dbReference type="ChEBI" id="CHEBI:456216"/>
        <dbReference type="EC" id="6.3.2.13"/>
    </reaction>
</comment>
<evidence type="ECO:0000259" key="9">
    <source>
        <dbReference type="Pfam" id="PF01225"/>
    </source>
</evidence>
<protein>
    <recommendedName>
        <fullName evidence="7">UDP-N-acetylmuramoyl-L-alanyl-D-glutamate--2,6-diaminopimelate ligase</fullName>
        <ecNumber evidence="7">6.3.2.13</ecNumber>
    </recommendedName>
    <alternativeName>
        <fullName evidence="7">Meso-A2pm-adding enzyme</fullName>
    </alternativeName>
    <alternativeName>
        <fullName evidence="7">Meso-diaminopimelate-adding enzyme</fullName>
    </alternativeName>
    <alternativeName>
        <fullName evidence="7">UDP-MurNAc-L-Ala-D-Glu:meso-diaminopimelate ligase</fullName>
    </alternativeName>
    <alternativeName>
        <fullName evidence="7">UDP-MurNAc-tripeptide synthetase</fullName>
    </alternativeName>
    <alternativeName>
        <fullName evidence="7">UDP-N-acetylmuramyl-tripeptide synthetase</fullName>
    </alternativeName>
</protein>
<dbReference type="InterPro" id="IPR004101">
    <property type="entry name" value="Mur_ligase_C"/>
</dbReference>
<evidence type="ECO:0000256" key="3">
    <source>
        <dbReference type="ARBA" id="ARBA00022960"/>
    </source>
</evidence>
<comment type="caution">
    <text evidence="7">Lacks conserved residue(s) required for the propagation of feature annotation.</text>
</comment>
<dbReference type="Proteomes" id="UP000731465">
    <property type="component" value="Unassembled WGS sequence"/>
</dbReference>
<feature type="binding site" evidence="7">
    <location>
        <position position="158"/>
    </location>
    <ligand>
        <name>UDP-N-acetyl-alpha-D-muramoyl-L-alanyl-D-glutamate</name>
        <dbReference type="ChEBI" id="CHEBI:83900"/>
    </ligand>
</feature>
<keyword evidence="7" id="KW-0460">Magnesium</keyword>
<keyword evidence="5 7" id="KW-0131">Cell cycle</keyword>
<feature type="binding site" evidence="7">
    <location>
        <begin position="420"/>
        <end position="423"/>
    </location>
    <ligand>
        <name>meso-2,6-diaminopimelate</name>
        <dbReference type="ChEBI" id="CHEBI:57791"/>
    </ligand>
</feature>
<feature type="short sequence motif" description="Meso-diaminopimelate recognition motif" evidence="7">
    <location>
        <begin position="420"/>
        <end position="423"/>
    </location>
</feature>
<sequence>MKKLADLYKFFGKTPENEDVSVELNNLEMDSRQIKKNDVFVAVKGTKVNALSFAKKAQDLGAAAIVIEYTTRIPTSYLKDVTIPLFIIPKKSSLGDFASWFYDDPSDKLGLIGITGTNGKSTITTLISQWIELANYGKCAVFGTLGYGFLPNLKKSANTTIDSVRLQRALRDVVNEHARFAALEVSSIGVCEGRVDSVHFVAGAFTNLTRDHLDYHKTMENYAKAKEDFLKMVPKQNVIINIDNEQGRAYSQNFPGFIAYSCSSDFNTYSELLECSRYVWIRNISYKPHSIHLEIESSFGTGECEIGLLGHFNVENFACALATLLSLGFDFDRLLQSASDLKPIKGRMECFSAPGKPHVIVDYAHTPDGVEQVLRGVRQHFSNGLVYVVLGCGGDRDKGKRPIMAIKASIYADRAVFTSDNPRTEDPKAILDDMALGVAQADNVVMIEDREKAIEYAFSKATENDCIVIAGKGHEDYQIFKDKTIHFSDREIACRLLGVKCD</sequence>
<dbReference type="Pfam" id="PF08245">
    <property type="entry name" value="Mur_ligase_M"/>
    <property type="match status" value="1"/>
</dbReference>
<dbReference type="NCBIfam" id="TIGR01085">
    <property type="entry name" value="murE"/>
    <property type="match status" value="1"/>
</dbReference>
<evidence type="ECO:0000256" key="4">
    <source>
        <dbReference type="ARBA" id="ARBA00022984"/>
    </source>
</evidence>
<comment type="similarity">
    <text evidence="1 7">Belongs to the MurCDEF family. MurE subfamily.</text>
</comment>
<comment type="subcellular location">
    <subcellularLocation>
        <location evidence="7 8">Cytoplasm</location>
    </subcellularLocation>
</comment>
<name>A0ABS7DFY0_9GAMM</name>
<proteinExistence type="inferred from homology"/>
<organism evidence="12 13">
    <name type="scientific">Succinivibrio faecicola</name>
    <dbReference type="NCBI Taxonomy" id="2820300"/>
    <lineage>
        <taxon>Bacteria</taxon>
        <taxon>Pseudomonadati</taxon>
        <taxon>Pseudomonadota</taxon>
        <taxon>Gammaproteobacteria</taxon>
        <taxon>Aeromonadales</taxon>
        <taxon>Succinivibrionaceae</taxon>
        <taxon>Succinivibrio</taxon>
    </lineage>
</organism>
<dbReference type="Pfam" id="PF01225">
    <property type="entry name" value="Mur_ligase"/>
    <property type="match status" value="1"/>
</dbReference>
<dbReference type="InterPro" id="IPR005761">
    <property type="entry name" value="UDP-N-AcMur-Glu-dNH2Pim_ligase"/>
</dbReference>
<gene>
    <name evidence="7" type="primary">murE</name>
    <name evidence="12" type="ORF">J5V48_04310</name>
</gene>
<feature type="binding site" evidence="7">
    <location>
        <begin position="159"/>
        <end position="160"/>
    </location>
    <ligand>
        <name>UDP-N-acetyl-alpha-D-muramoyl-L-alanyl-D-glutamate</name>
        <dbReference type="ChEBI" id="CHEBI:83900"/>
    </ligand>
</feature>
<comment type="function">
    <text evidence="7">Catalyzes the addition of meso-diaminopimelic acid to the nucleotide precursor UDP-N-acetylmuramoyl-L-alanyl-D-glutamate (UMAG) in the biosynthesis of bacterial cell-wall peptidoglycan.</text>
</comment>
<keyword evidence="13" id="KW-1185">Reference proteome</keyword>
<dbReference type="NCBIfam" id="NF001126">
    <property type="entry name" value="PRK00139.1-4"/>
    <property type="match status" value="1"/>
</dbReference>
<dbReference type="Pfam" id="PF02875">
    <property type="entry name" value="Mur_ligase_C"/>
    <property type="match status" value="1"/>
</dbReference>
<evidence type="ECO:0000256" key="5">
    <source>
        <dbReference type="ARBA" id="ARBA00023306"/>
    </source>
</evidence>
<dbReference type="EC" id="6.3.2.13" evidence="7"/>